<proteinExistence type="predicted"/>
<keyword evidence="2" id="KW-1185">Reference proteome</keyword>
<evidence type="ECO:0000313" key="1">
    <source>
        <dbReference type="EMBL" id="OAF66112.1"/>
    </source>
</evidence>
<dbReference type="AlphaFoldDB" id="A0A177AX88"/>
<dbReference type="EMBL" id="LWCA01001032">
    <property type="protein sequence ID" value="OAF66112.1"/>
    <property type="molecule type" value="Genomic_DNA"/>
</dbReference>
<organism evidence="1 2">
    <name type="scientific">Intoshia linei</name>
    <dbReference type="NCBI Taxonomy" id="1819745"/>
    <lineage>
        <taxon>Eukaryota</taxon>
        <taxon>Metazoa</taxon>
        <taxon>Spiralia</taxon>
        <taxon>Lophotrochozoa</taxon>
        <taxon>Mesozoa</taxon>
        <taxon>Orthonectida</taxon>
        <taxon>Rhopaluridae</taxon>
        <taxon>Intoshia</taxon>
    </lineage>
</organism>
<gene>
    <name evidence="1" type="ORF">A3Q56_06124</name>
</gene>
<sequence length="130" mass="15646">MILPAFSCRCTFIDSWELTTEYDVEITSTKIAFTATAVMSYFKSIEFNWNENFVLMKGPNMLCLGRPMQYGTMWYFIRVNDSDFYDYLEHFYYEHFIKFKPKYIETEVLYEKLNCISPHLLMEFKYNGGE</sequence>
<reference evidence="1 2" key="1">
    <citation type="submission" date="2016-04" db="EMBL/GenBank/DDBJ databases">
        <title>The genome of Intoshia linei affirms orthonectids as highly simplified spiralians.</title>
        <authorList>
            <person name="Mikhailov K.V."/>
            <person name="Slusarev G.S."/>
            <person name="Nikitin M.A."/>
            <person name="Logacheva M.D."/>
            <person name="Penin A."/>
            <person name="Aleoshin V."/>
            <person name="Panchin Y.V."/>
        </authorList>
    </citation>
    <scope>NUCLEOTIDE SEQUENCE [LARGE SCALE GENOMIC DNA]</scope>
    <source>
        <strain evidence="1">Intl2013</strain>
        <tissue evidence="1">Whole animal</tissue>
    </source>
</reference>
<protein>
    <submittedName>
        <fullName evidence="1">Uncharacterized protein</fullName>
    </submittedName>
</protein>
<evidence type="ECO:0000313" key="2">
    <source>
        <dbReference type="Proteomes" id="UP000078046"/>
    </source>
</evidence>
<comment type="caution">
    <text evidence="1">The sequence shown here is derived from an EMBL/GenBank/DDBJ whole genome shotgun (WGS) entry which is preliminary data.</text>
</comment>
<dbReference type="Proteomes" id="UP000078046">
    <property type="component" value="Unassembled WGS sequence"/>
</dbReference>
<name>A0A177AX88_9BILA</name>
<accession>A0A177AX88</accession>